<dbReference type="STRING" id="536979.SAMN04488055_1259"/>
<sequence length="159" mass="17605">MKKTAKTGAAAKVAATQTGTKQAVQNNSAPAMKVVKAEEPAKVPAPAEKSKAELKRNVVVRNVDATENIVQDLYTRVVHRRALTETINRFDKFTFNLKDNVDHDKENYYTGCTVTIKDSKGNEFFTRNPKLVQKVALFTRNLCVDKLGEIEAEIVLPAA</sequence>
<proteinExistence type="predicted"/>
<keyword evidence="2" id="KW-1185">Reference proteome</keyword>
<evidence type="ECO:0000313" key="1">
    <source>
        <dbReference type="EMBL" id="SIN77299.1"/>
    </source>
</evidence>
<accession>A0A1N6E2Q4</accession>
<reference evidence="1 2" key="1">
    <citation type="submission" date="2016-11" db="EMBL/GenBank/DDBJ databases">
        <authorList>
            <person name="Jaros S."/>
            <person name="Januszkiewicz K."/>
            <person name="Wedrychowicz H."/>
        </authorList>
    </citation>
    <scope>NUCLEOTIDE SEQUENCE [LARGE SCALE GENOMIC DNA]</scope>
    <source>
        <strain evidence="1 2">DSM 24787</strain>
    </source>
</reference>
<evidence type="ECO:0000313" key="2">
    <source>
        <dbReference type="Proteomes" id="UP000185003"/>
    </source>
</evidence>
<dbReference type="AlphaFoldDB" id="A0A1N6E2Q4"/>
<dbReference type="RefSeq" id="WP_074238414.1">
    <property type="nucleotide sequence ID" value="NZ_FSRA01000001.1"/>
</dbReference>
<name>A0A1N6E2Q4_9BACT</name>
<gene>
    <name evidence="1" type="ORF">SAMN04488055_1259</name>
</gene>
<dbReference type="EMBL" id="FSRA01000001">
    <property type="protein sequence ID" value="SIN77299.1"/>
    <property type="molecule type" value="Genomic_DNA"/>
</dbReference>
<organism evidence="1 2">
    <name type="scientific">Chitinophaga niabensis</name>
    <dbReference type="NCBI Taxonomy" id="536979"/>
    <lineage>
        <taxon>Bacteria</taxon>
        <taxon>Pseudomonadati</taxon>
        <taxon>Bacteroidota</taxon>
        <taxon>Chitinophagia</taxon>
        <taxon>Chitinophagales</taxon>
        <taxon>Chitinophagaceae</taxon>
        <taxon>Chitinophaga</taxon>
    </lineage>
</organism>
<protein>
    <submittedName>
        <fullName evidence="1">Uncharacterized protein</fullName>
    </submittedName>
</protein>
<dbReference type="Proteomes" id="UP000185003">
    <property type="component" value="Unassembled WGS sequence"/>
</dbReference>
<dbReference type="OrthoDB" id="793497at2"/>